<dbReference type="RefSeq" id="WP_083188206.1">
    <property type="nucleotide sequence ID" value="NZ_VDCI01000001.1"/>
</dbReference>
<dbReference type="GO" id="GO:0005524">
    <property type="term" value="F:ATP binding"/>
    <property type="evidence" value="ECO:0007669"/>
    <property type="project" value="UniProtKB-UniRule"/>
</dbReference>
<evidence type="ECO:0000256" key="7">
    <source>
        <dbReference type="ARBA" id="ARBA00022842"/>
    </source>
</evidence>
<dbReference type="EMBL" id="VDCI01000001">
    <property type="protein sequence ID" value="TNJ37712.1"/>
    <property type="molecule type" value="Genomic_DNA"/>
</dbReference>
<organism evidence="10 11">
    <name type="scientific">Prosthecochloris vibrioformis</name>
    <name type="common">Chlorobium vibrioforme</name>
    <dbReference type="NCBI Taxonomy" id="1098"/>
    <lineage>
        <taxon>Bacteria</taxon>
        <taxon>Pseudomonadati</taxon>
        <taxon>Chlorobiota</taxon>
        <taxon>Chlorobiia</taxon>
        <taxon>Chlorobiales</taxon>
        <taxon>Chlorobiaceae</taxon>
        <taxon>Prosthecochloris</taxon>
    </lineage>
</organism>
<evidence type="ECO:0000313" key="10">
    <source>
        <dbReference type="EMBL" id="TNJ37712.1"/>
    </source>
</evidence>
<dbReference type="SUPFAM" id="SSF52540">
    <property type="entry name" value="P-loop containing nucleoside triphosphate hydrolases"/>
    <property type="match status" value="1"/>
</dbReference>
<dbReference type="CDD" id="cd03109">
    <property type="entry name" value="DTBS"/>
    <property type="match status" value="1"/>
</dbReference>
<feature type="binding site" evidence="9">
    <location>
        <begin position="176"/>
        <end position="177"/>
    </location>
    <ligand>
        <name>ATP</name>
        <dbReference type="ChEBI" id="CHEBI:30616"/>
    </ligand>
</feature>
<dbReference type="GO" id="GO:0000287">
    <property type="term" value="F:magnesium ion binding"/>
    <property type="evidence" value="ECO:0007669"/>
    <property type="project" value="UniProtKB-UniRule"/>
</dbReference>
<keyword evidence="2 9" id="KW-0436">Ligase</keyword>
<evidence type="ECO:0000256" key="2">
    <source>
        <dbReference type="ARBA" id="ARBA00022598"/>
    </source>
</evidence>
<comment type="cofactor">
    <cofactor evidence="9">
        <name>Mg(2+)</name>
        <dbReference type="ChEBI" id="CHEBI:18420"/>
    </cofactor>
</comment>
<evidence type="ECO:0000256" key="5">
    <source>
        <dbReference type="ARBA" id="ARBA00022756"/>
    </source>
</evidence>
<dbReference type="Proteomes" id="UP000309544">
    <property type="component" value="Unassembled WGS sequence"/>
</dbReference>
<dbReference type="GO" id="GO:0009102">
    <property type="term" value="P:biotin biosynthetic process"/>
    <property type="evidence" value="ECO:0007669"/>
    <property type="project" value="UniProtKB-UniRule"/>
</dbReference>
<comment type="similarity">
    <text evidence="9">Belongs to the dethiobiotin synthetase family.</text>
</comment>
<evidence type="ECO:0000256" key="3">
    <source>
        <dbReference type="ARBA" id="ARBA00022723"/>
    </source>
</evidence>
<gene>
    <name evidence="9 10" type="primary">bioD</name>
    <name evidence="10" type="ORF">FGF68_00595</name>
</gene>
<name>A0A5C4S3I9_PROVB</name>
<sequence>MSGNVVMVSGIDTGIGKTWATGMVAGVLHRGGCRVMTLKLAQTGCSGIADDIREHRKLMGLPLLPLDLNGLSCPYVFPYPASPHLAAQLAGRQIDPVVLDRAADQLAAAFDMLFVEGAGGLMVPLRRELLFIDYLAARGYPLLLVTSSRLGSINHTLLSLEACANRGIELKAMFYNRFQEEERLIGDDSRAVIAEAACRYGYDVPVIDLPAGGQEGAERFGREVRALALCTSLRVHQQETRTDKT</sequence>
<dbReference type="HAMAP" id="MF_00336">
    <property type="entry name" value="BioD"/>
    <property type="match status" value="1"/>
</dbReference>
<dbReference type="UniPathway" id="UPA00078">
    <property type="reaction ID" value="UER00161"/>
</dbReference>
<dbReference type="EC" id="6.3.3.3" evidence="9"/>
<keyword evidence="3 9" id="KW-0479">Metal-binding</keyword>
<dbReference type="PANTHER" id="PTHR43210">
    <property type="entry name" value="DETHIOBIOTIN SYNTHETASE"/>
    <property type="match status" value="1"/>
</dbReference>
<feature type="binding site" evidence="9">
    <location>
        <position position="43"/>
    </location>
    <ligand>
        <name>substrate</name>
    </ligand>
</feature>
<dbReference type="NCBIfam" id="TIGR00347">
    <property type="entry name" value="bioD"/>
    <property type="match status" value="1"/>
</dbReference>
<keyword evidence="1 9" id="KW-0963">Cytoplasm</keyword>
<protein>
    <recommendedName>
        <fullName evidence="9">ATP-dependent dethiobiotin synthetase BioD</fullName>
        <ecNumber evidence="9">6.3.3.3</ecNumber>
    </recommendedName>
    <alternativeName>
        <fullName evidence="9">DTB synthetase</fullName>
        <shortName evidence="9">DTBS</shortName>
    </alternativeName>
    <alternativeName>
        <fullName evidence="9">Dethiobiotin synthase</fullName>
    </alternativeName>
</protein>
<keyword evidence="4 9" id="KW-0547">Nucleotide-binding</keyword>
<dbReference type="InterPro" id="IPR027417">
    <property type="entry name" value="P-loop_NTPase"/>
</dbReference>
<comment type="catalytic activity">
    <reaction evidence="9">
        <text>(7R,8S)-7,8-diammoniononanoate + CO2 + ATP = (4R,5S)-dethiobiotin + ADP + phosphate + 3 H(+)</text>
        <dbReference type="Rhea" id="RHEA:15805"/>
        <dbReference type="ChEBI" id="CHEBI:15378"/>
        <dbReference type="ChEBI" id="CHEBI:16526"/>
        <dbReference type="ChEBI" id="CHEBI:30616"/>
        <dbReference type="ChEBI" id="CHEBI:43474"/>
        <dbReference type="ChEBI" id="CHEBI:149469"/>
        <dbReference type="ChEBI" id="CHEBI:149473"/>
        <dbReference type="ChEBI" id="CHEBI:456216"/>
        <dbReference type="EC" id="6.3.3.3"/>
    </reaction>
</comment>
<evidence type="ECO:0000313" key="11">
    <source>
        <dbReference type="Proteomes" id="UP000309544"/>
    </source>
</evidence>
<keyword evidence="7 9" id="KW-0460">Magnesium</keyword>
<dbReference type="Gene3D" id="3.40.50.300">
    <property type="entry name" value="P-loop containing nucleotide triphosphate hydrolases"/>
    <property type="match status" value="1"/>
</dbReference>
<evidence type="ECO:0000256" key="8">
    <source>
        <dbReference type="ARBA" id="ARBA00047386"/>
    </source>
</evidence>
<feature type="active site" evidence="9">
    <location>
        <position position="39"/>
    </location>
</feature>
<comment type="catalytic activity">
    <reaction evidence="8">
        <text>(7R,8S)-8-amino-7-(carboxyamino)nonanoate + ATP = (4R,5S)-dethiobiotin + ADP + phosphate + H(+)</text>
        <dbReference type="Rhea" id="RHEA:63684"/>
        <dbReference type="ChEBI" id="CHEBI:15378"/>
        <dbReference type="ChEBI" id="CHEBI:30616"/>
        <dbReference type="ChEBI" id="CHEBI:43474"/>
        <dbReference type="ChEBI" id="CHEBI:149470"/>
        <dbReference type="ChEBI" id="CHEBI:149473"/>
        <dbReference type="ChEBI" id="CHEBI:456216"/>
    </reaction>
</comment>
<dbReference type="GO" id="GO:0005829">
    <property type="term" value="C:cytosol"/>
    <property type="evidence" value="ECO:0007669"/>
    <property type="project" value="TreeGrafter"/>
</dbReference>
<keyword evidence="6 9" id="KW-0067">ATP-binding</keyword>
<evidence type="ECO:0000256" key="9">
    <source>
        <dbReference type="HAMAP-Rule" id="MF_00336"/>
    </source>
</evidence>
<evidence type="ECO:0000256" key="1">
    <source>
        <dbReference type="ARBA" id="ARBA00022490"/>
    </source>
</evidence>
<dbReference type="InterPro" id="IPR004472">
    <property type="entry name" value="DTB_synth_BioD"/>
</dbReference>
<comment type="function">
    <text evidence="9">Catalyzes a mechanistically unusual reaction, the ATP-dependent insertion of CO2 between the N7 and N8 nitrogen atoms of 7,8-diaminopelargonic acid (DAPA, also called 7,8-diammoniononanoate) to form a ureido ring.</text>
</comment>
<feature type="binding site" evidence="9">
    <location>
        <begin position="116"/>
        <end position="119"/>
    </location>
    <ligand>
        <name>ATP</name>
        <dbReference type="ChEBI" id="CHEBI:30616"/>
    </ligand>
</feature>
<comment type="subunit">
    <text evidence="9">Homodimer.</text>
</comment>
<dbReference type="Pfam" id="PF13500">
    <property type="entry name" value="AAA_26"/>
    <property type="match status" value="1"/>
</dbReference>
<accession>A0A5C4S3I9</accession>
<keyword evidence="5 9" id="KW-0093">Biotin biosynthesis</keyword>
<evidence type="ECO:0000256" key="4">
    <source>
        <dbReference type="ARBA" id="ARBA00022741"/>
    </source>
</evidence>
<keyword evidence="11" id="KW-1185">Reference proteome</keyword>
<dbReference type="PANTHER" id="PTHR43210:SF2">
    <property type="entry name" value="ATP-DEPENDENT DETHIOBIOTIN SYNTHETASE BIOD 2"/>
    <property type="match status" value="1"/>
</dbReference>
<comment type="pathway">
    <text evidence="9">Cofactor biosynthesis; biotin biosynthesis; biotin from 7,8-diaminononanoate: step 1/2.</text>
</comment>
<comment type="subcellular location">
    <subcellularLocation>
        <location evidence="9">Cytoplasm</location>
    </subcellularLocation>
</comment>
<feature type="binding site" evidence="9">
    <location>
        <position position="18"/>
    </location>
    <ligand>
        <name>Mg(2+)</name>
        <dbReference type="ChEBI" id="CHEBI:18420"/>
    </ligand>
</feature>
<dbReference type="GO" id="GO:0004141">
    <property type="term" value="F:dethiobiotin synthase activity"/>
    <property type="evidence" value="ECO:0007669"/>
    <property type="project" value="UniProtKB-UniRule"/>
</dbReference>
<reference evidence="10 11" key="1">
    <citation type="submission" date="2019-05" db="EMBL/GenBank/DDBJ databases">
        <title>Draft Whole-Genome sequence of the green sulfur bacterium Prosthecochloris vibrioformis DSM 260.</title>
        <authorList>
            <person name="Meyer T.E."/>
            <person name="Kyndt J.A."/>
        </authorList>
    </citation>
    <scope>NUCLEOTIDE SEQUENCE [LARGE SCALE GENOMIC DNA]</scope>
    <source>
        <strain evidence="10 11">DSM 260</strain>
    </source>
</reference>
<evidence type="ECO:0000256" key="6">
    <source>
        <dbReference type="ARBA" id="ARBA00022840"/>
    </source>
</evidence>
<feature type="binding site" evidence="9">
    <location>
        <position position="116"/>
    </location>
    <ligand>
        <name>Mg(2+)</name>
        <dbReference type="ChEBI" id="CHEBI:18420"/>
    </ligand>
</feature>
<dbReference type="AlphaFoldDB" id="A0A5C4S3I9"/>
<comment type="caution">
    <text evidence="9">Lacks conserved residue(s) required for the propagation of feature annotation.</text>
</comment>
<feature type="binding site" evidence="9">
    <location>
        <position position="51"/>
    </location>
    <ligand>
        <name>Mg(2+)</name>
        <dbReference type="ChEBI" id="CHEBI:18420"/>
    </ligand>
</feature>
<comment type="caution">
    <text evidence="10">The sequence shown here is derived from an EMBL/GenBank/DDBJ whole genome shotgun (WGS) entry which is preliminary data.</text>
</comment>
<proteinExistence type="inferred from homology"/>
<feature type="binding site" evidence="9">
    <location>
        <position position="51"/>
    </location>
    <ligand>
        <name>ATP</name>
        <dbReference type="ChEBI" id="CHEBI:30616"/>
    </ligand>
</feature>